<accession>A0AAV4WE90</accession>
<feature type="domain" description="Endonuclease/exonuclease/phosphatase" evidence="1">
    <location>
        <begin position="101"/>
        <end position="214"/>
    </location>
</feature>
<name>A0AAV4WE90_9ARAC</name>
<organism evidence="2 3">
    <name type="scientific">Caerostris darwini</name>
    <dbReference type="NCBI Taxonomy" id="1538125"/>
    <lineage>
        <taxon>Eukaryota</taxon>
        <taxon>Metazoa</taxon>
        <taxon>Ecdysozoa</taxon>
        <taxon>Arthropoda</taxon>
        <taxon>Chelicerata</taxon>
        <taxon>Arachnida</taxon>
        <taxon>Araneae</taxon>
        <taxon>Araneomorphae</taxon>
        <taxon>Entelegynae</taxon>
        <taxon>Araneoidea</taxon>
        <taxon>Araneidae</taxon>
        <taxon>Caerostris</taxon>
    </lineage>
</organism>
<gene>
    <name evidence="2" type="primary">DI617_08965</name>
    <name evidence="2" type="ORF">CDAR_57071</name>
</gene>
<dbReference type="Gene3D" id="3.60.10.10">
    <property type="entry name" value="Endonuclease/exonuclease/phosphatase"/>
    <property type="match status" value="1"/>
</dbReference>
<proteinExistence type="predicted"/>
<dbReference type="Proteomes" id="UP001054837">
    <property type="component" value="Unassembled WGS sequence"/>
</dbReference>
<reference evidence="2 3" key="1">
    <citation type="submission" date="2021-06" db="EMBL/GenBank/DDBJ databases">
        <title>Caerostris darwini draft genome.</title>
        <authorList>
            <person name="Kono N."/>
            <person name="Arakawa K."/>
        </authorList>
    </citation>
    <scope>NUCLEOTIDE SEQUENCE [LARGE SCALE GENOMIC DNA]</scope>
</reference>
<comment type="caution">
    <text evidence="2">The sequence shown here is derived from an EMBL/GenBank/DDBJ whole genome shotgun (WGS) entry which is preliminary data.</text>
</comment>
<dbReference type="InterPro" id="IPR005135">
    <property type="entry name" value="Endo/exonuclease/phosphatase"/>
</dbReference>
<dbReference type="AlphaFoldDB" id="A0AAV4WE90"/>
<evidence type="ECO:0000313" key="2">
    <source>
        <dbReference type="EMBL" id="GIY79605.1"/>
    </source>
</evidence>
<dbReference type="PANTHER" id="PTHR33273">
    <property type="entry name" value="DOMAIN-CONTAINING PROTEIN, PUTATIVE-RELATED"/>
    <property type="match status" value="1"/>
</dbReference>
<sequence length="285" mass="32133">MDYNVHCGNITGGHINLENAKAAMAQLYNSIKTHSFDFISLNEPYHLDNRIINIPIKYSIVQSQDSPKAAIVIKASYNSQLIYANEELVIIMSQFHHQNTIIASIYCPPSNNIDNNLDVLKNFIIKYANLPFIILGDFSAKSRIWGQRDLDERGSKLLSFCHQMDNNIENGPNTPPTYSSSRGDSWVDLLITKNNNDNINLIVSDEITNSDHNMLFVHYDHPGSMSSNISKVLLRSIDWLKIKVRFANIIGGNLILDNLTTNELNTKLNSIQELIFQAASKKPAN</sequence>
<dbReference type="InterPro" id="IPR036691">
    <property type="entry name" value="Endo/exonu/phosph_ase_sf"/>
</dbReference>
<evidence type="ECO:0000259" key="1">
    <source>
        <dbReference type="Pfam" id="PF14529"/>
    </source>
</evidence>
<dbReference type="PANTHER" id="PTHR33273:SF4">
    <property type="entry name" value="ENDONUCLEASE_EXONUCLEASE_PHOSPHATASE DOMAIN-CONTAINING PROTEIN"/>
    <property type="match status" value="1"/>
</dbReference>
<protein>
    <recommendedName>
        <fullName evidence="1">Endonuclease/exonuclease/phosphatase domain-containing protein</fullName>
    </recommendedName>
</protein>
<dbReference type="EMBL" id="BPLQ01014426">
    <property type="protein sequence ID" value="GIY79605.1"/>
    <property type="molecule type" value="Genomic_DNA"/>
</dbReference>
<dbReference type="GO" id="GO:0003824">
    <property type="term" value="F:catalytic activity"/>
    <property type="evidence" value="ECO:0007669"/>
    <property type="project" value="InterPro"/>
</dbReference>
<dbReference type="Pfam" id="PF14529">
    <property type="entry name" value="Exo_endo_phos_2"/>
    <property type="match status" value="1"/>
</dbReference>
<keyword evidence="3" id="KW-1185">Reference proteome</keyword>
<evidence type="ECO:0000313" key="3">
    <source>
        <dbReference type="Proteomes" id="UP001054837"/>
    </source>
</evidence>
<dbReference type="SUPFAM" id="SSF56219">
    <property type="entry name" value="DNase I-like"/>
    <property type="match status" value="1"/>
</dbReference>